<dbReference type="SMART" id="SM00799">
    <property type="entry name" value="DENN"/>
    <property type="match status" value="1"/>
</dbReference>
<dbReference type="InterPro" id="IPR023341">
    <property type="entry name" value="MABP"/>
</dbReference>
<dbReference type="EMBL" id="CAJNOR010000205">
    <property type="protein sequence ID" value="CAF0839464.1"/>
    <property type="molecule type" value="Genomic_DNA"/>
</dbReference>
<feature type="domain" description="MABP" evidence="4">
    <location>
        <begin position="53"/>
        <end position="212"/>
    </location>
</feature>
<dbReference type="PROSITE" id="PS50211">
    <property type="entry name" value="DENN"/>
    <property type="match status" value="1"/>
</dbReference>
<dbReference type="Pfam" id="PF03455">
    <property type="entry name" value="dDENN"/>
    <property type="match status" value="1"/>
</dbReference>
<dbReference type="PANTHER" id="PTHR12296">
    <property type="entry name" value="DENN DOMAIN-CONTAINING PROTEIN 4"/>
    <property type="match status" value="1"/>
</dbReference>
<protein>
    <submittedName>
        <fullName evidence="5">Uncharacterized protein</fullName>
    </submittedName>
</protein>
<organism evidence="5 6">
    <name type="scientific">Adineta ricciae</name>
    <name type="common">Rotifer</name>
    <dbReference type="NCBI Taxonomy" id="249248"/>
    <lineage>
        <taxon>Eukaryota</taxon>
        <taxon>Metazoa</taxon>
        <taxon>Spiralia</taxon>
        <taxon>Gnathifera</taxon>
        <taxon>Rotifera</taxon>
        <taxon>Eurotatoria</taxon>
        <taxon>Bdelloidea</taxon>
        <taxon>Adinetida</taxon>
        <taxon>Adinetidae</taxon>
        <taxon>Adineta</taxon>
    </lineage>
</organism>
<dbReference type="InterPro" id="IPR005112">
    <property type="entry name" value="dDENN_dom"/>
</dbReference>
<dbReference type="Proteomes" id="UP000663828">
    <property type="component" value="Unassembled WGS sequence"/>
</dbReference>
<dbReference type="Pfam" id="PF03456">
    <property type="entry name" value="uDENN"/>
    <property type="match status" value="1"/>
</dbReference>
<reference evidence="5" key="1">
    <citation type="submission" date="2021-02" db="EMBL/GenBank/DDBJ databases">
        <authorList>
            <person name="Nowell W R."/>
        </authorList>
    </citation>
    <scope>NUCLEOTIDE SEQUENCE</scope>
</reference>
<evidence type="ECO:0000256" key="1">
    <source>
        <dbReference type="ARBA" id="ARBA00022658"/>
    </source>
</evidence>
<dbReference type="Gene3D" id="2.100.10.50">
    <property type="match status" value="1"/>
</dbReference>
<gene>
    <name evidence="5" type="ORF">XAT740_LOCUS4890</name>
</gene>
<dbReference type="GO" id="GO:0032483">
    <property type="term" value="P:regulation of Rab protein signal transduction"/>
    <property type="evidence" value="ECO:0007669"/>
    <property type="project" value="TreeGrafter"/>
</dbReference>
<dbReference type="Pfam" id="PF02141">
    <property type="entry name" value="DENN"/>
    <property type="match status" value="1"/>
</dbReference>
<dbReference type="GO" id="GO:0005085">
    <property type="term" value="F:guanyl-nucleotide exchange factor activity"/>
    <property type="evidence" value="ECO:0007669"/>
    <property type="project" value="UniProtKB-KW"/>
</dbReference>
<accession>A0A813V9G5</accession>
<dbReference type="InterPro" id="IPR043153">
    <property type="entry name" value="DENN_C"/>
</dbReference>
<dbReference type="InterPro" id="IPR051696">
    <property type="entry name" value="DENN_Domain_GEFs"/>
</dbReference>
<feature type="compositionally biased region" description="Pro residues" evidence="2">
    <location>
        <begin position="1168"/>
        <end position="1177"/>
    </location>
</feature>
<comment type="caution">
    <text evidence="5">The sequence shown here is derived from an EMBL/GenBank/DDBJ whole genome shotgun (WGS) entry which is preliminary data.</text>
</comment>
<sequence>MDEKRLVDHFALIGVGSTGPIERDELLQTSSIPITDAHLPVSSRSYDLTPQHQQPIVDLVIIDRMHGEDPPAGYEAVWTTPNDFSANLNYSGLRNHEMYLCIRRGRDKPPITDIGILFEGKEKVMENVSVIETTPHGYPANIFSSAFSKERTLITYRRAASTILCNTLAVTDVCVIIESRGETPPHSFNRINKNLNRSILGSNVFLCYKKSVIYPPRLQYRPRVLYTFPSTDDSSHRVFPEQTSLFCFPMGAFIERWPAKVTLQSVAPTYSTFLLSNTKQYGACMSFYELFTARDRLTTSTNSDLTNGLEVENDHLYVSTCIVLFSRFPFFDTFRRFLFTIYQLIVSSGMTTSTRNQLIDDIPLIEQYLKHFFFNIPFPSPSKPRIFVQYDEPLLIVLSEDNGLPQNGASFVDLLKNLGTDNTLTLFLYALLESKLLLHSLRSTVLTGVVEAVNSMLFPFQWQCPYIPLCPLALSDVLNAPCPFVIGIDSRYFDLREPPADVVCVDLDTNIIIGGSKEQKHWTVKMFPDKPYKILKQLLEEIESYVVNTYQQRLHDLRTRLRRNRNDFELRIQIVQLERSMETRIRDAFLRFMCTCFCGYQDYLCPIVGRPNLTSTDASHLFNFENFLHSRETSSFLHSRGSSSTEFFSNILRTQMFSRFIEERSFLSSSTLNQATLLNENIHHNYSLVFFDDCCARIQASIKNNKQKSVSLVDTHNTSMNFLSEKTTLILPDFVDMNHSATNGYTDPDSKQNKVINNGNKIHSQQANNLKIPQEHAQTSSMKHVPNSPMVKRSKLERDKCQKIAREDKEKPTQWAYCLLSNVYSLWFMHLPMMIECYTNPRDILNYAYKILVQMNRQHLTNPDEICFRVIIQLCGLYNYPILAVKTYSFMKRTHVVCNAVTYGAYNKAVYEGTWERRDRWATLRSVIRAIYAFKTAHRYRHKQNARRSSISSLEDDDSDGAMSVDFSGPVTSASAQQNKILGSTDNLKDNRGYGTNQDDTLTSVLTTLAGTFKDFTESSYFPKMAFKKIPSIDGYADYKLGRIINTNNNNNNNVVETAEKRSISNLFDMPAKLDFSTLQSIAHQTARCDAGILMTASDTEIGDLGMLSYRLPVAPRSAQIHNQCQPPRRSFSCLDNQEDSSSPIKWELTSRTQVLANDPLGLLNPASAPPPPPPTTPLVLNRTSSMINRPFANLPPTIPTSTKSTVQKEDEVPSLLNLPTSITQLRAKFNQSGISAFYSPKKFHTIKSYAIDRLNDLAINVKTTTTPLSQSKSLYAVRNASLIKERGLTKDSNNNNRLRGSMSSLISQQSSNSSSLNTNNINGMDINNIHDDIKALRLDPSSVAIPVTPTDDHSKSLVRIIEISSCNRCSSCSRFLYDEEIMKGWSPDDSELHTICIHCKEKTIPNLIICIRENTSMNKSSTKDESTPMTPTNTSAQQSMIEKMKQSLRLQLSTPPITVHYLSPLVLRKELENFIENLDPENNDLFKTDFKDKHPILFWNLIWYFRRIHVSSYLFQMLLRSLLHPNETESKTSLQQNKCVLGQEFIEGISSIRIRCMWDSIVSHNDISEPMYKTWEHDGYEGIHTPVANALITDEHSTITGKVIRSIVDCIEKSDLSHPVQLFIRESAKLIRRRVHRRSMYREILFLAIVALGQEKLSSDAFDREYTSVFEKLNDKQRQFVHDFDRCPPLAAIMCRRLFSSLEL</sequence>
<keyword evidence="1" id="KW-0344">Guanine-nucleotide releasing factor</keyword>
<dbReference type="GO" id="GO:0031410">
    <property type="term" value="C:cytoplasmic vesicle"/>
    <property type="evidence" value="ECO:0007669"/>
    <property type="project" value="TreeGrafter"/>
</dbReference>
<keyword evidence="6" id="KW-1185">Reference proteome</keyword>
<evidence type="ECO:0000313" key="6">
    <source>
        <dbReference type="Proteomes" id="UP000663828"/>
    </source>
</evidence>
<dbReference type="InterPro" id="IPR001194">
    <property type="entry name" value="cDENN_dom"/>
</dbReference>
<dbReference type="Gene3D" id="3.40.50.11500">
    <property type="match status" value="1"/>
</dbReference>
<evidence type="ECO:0000259" key="3">
    <source>
        <dbReference type="PROSITE" id="PS50211"/>
    </source>
</evidence>
<evidence type="ECO:0000259" key="4">
    <source>
        <dbReference type="PROSITE" id="PS51498"/>
    </source>
</evidence>
<name>A0A813V9G5_ADIRI</name>
<dbReference type="SMART" id="SM00801">
    <property type="entry name" value="dDENN"/>
    <property type="match status" value="1"/>
</dbReference>
<evidence type="ECO:0000313" key="5">
    <source>
        <dbReference type="EMBL" id="CAF0839464.1"/>
    </source>
</evidence>
<feature type="region of interest" description="Disordered" evidence="2">
    <location>
        <begin position="1160"/>
        <end position="1179"/>
    </location>
</feature>
<dbReference type="InterPro" id="IPR005113">
    <property type="entry name" value="uDENN_dom"/>
</dbReference>
<dbReference type="PROSITE" id="PS51498">
    <property type="entry name" value="MABP"/>
    <property type="match status" value="1"/>
</dbReference>
<dbReference type="SMART" id="SM00800">
    <property type="entry name" value="uDENN"/>
    <property type="match status" value="1"/>
</dbReference>
<feature type="domain" description="UDENN" evidence="3">
    <location>
        <begin position="206"/>
        <end position="673"/>
    </location>
</feature>
<dbReference type="InterPro" id="IPR037516">
    <property type="entry name" value="Tripartite_DENN"/>
</dbReference>
<evidence type="ECO:0000256" key="2">
    <source>
        <dbReference type="SAM" id="MobiDB-lite"/>
    </source>
</evidence>
<proteinExistence type="predicted"/>
<dbReference type="PANTHER" id="PTHR12296:SF30">
    <property type="entry name" value="DENN DOMAIN-CONTAINING PROTEIN CRAG"/>
    <property type="match status" value="1"/>
</dbReference>